<protein>
    <submittedName>
        <fullName evidence="3">IseA DL-endopeptidase inhibitor</fullName>
    </submittedName>
</protein>
<keyword evidence="4" id="KW-1185">Reference proteome</keyword>
<organism evidence="3 4">
    <name type="scientific">Hathewaya proteolytica DSM 3090</name>
    <dbReference type="NCBI Taxonomy" id="1121331"/>
    <lineage>
        <taxon>Bacteria</taxon>
        <taxon>Bacillati</taxon>
        <taxon>Bacillota</taxon>
        <taxon>Clostridia</taxon>
        <taxon>Eubacteriales</taxon>
        <taxon>Clostridiaceae</taxon>
        <taxon>Hathewaya</taxon>
    </lineage>
</organism>
<name>A0A1M6N762_9CLOT</name>
<dbReference type="OrthoDB" id="1935856at2"/>
<feature type="region of interest" description="Disordered" evidence="1">
    <location>
        <begin position="94"/>
        <end position="135"/>
    </location>
</feature>
<sequence>MITCNKCGKPIEGNEEKCPHCGSDIDAMDVYKQWNSNDESFVLEGQGKGKKVVVICIAAVVFVAIGIFMVIFMQKSSLNQDNIKKTSSTVDGNYKPGMDFQMGNEKKDDGKKVEEDKGHEVTGETPEEGGKGKVEKEPQNDMIMKYKGISNKNIVETIYKADDTLRQVVFSTSQVSKEGNTLEFDGIEYVKLSDSFDTRTKAKGVLSQFICSEKINEILGSYIFKEKDGKLYAIYGNNSSLMDILKTTVVERKELEDGIDVKLNGNDDTDENRNFEGKVSLENGKLVVCKWNFF</sequence>
<dbReference type="Proteomes" id="UP000183952">
    <property type="component" value="Unassembled WGS sequence"/>
</dbReference>
<dbReference type="Gene3D" id="3.10.450.420">
    <property type="match status" value="1"/>
</dbReference>
<evidence type="ECO:0000256" key="2">
    <source>
        <dbReference type="SAM" id="Phobius"/>
    </source>
</evidence>
<accession>A0A1M6N762</accession>
<keyword evidence="2" id="KW-0812">Transmembrane</keyword>
<keyword evidence="2" id="KW-1133">Transmembrane helix</keyword>
<dbReference type="STRING" id="1121331.SAMN02745248_01297"/>
<proteinExistence type="predicted"/>
<reference evidence="3 4" key="1">
    <citation type="submission" date="2016-11" db="EMBL/GenBank/DDBJ databases">
        <authorList>
            <person name="Jaros S."/>
            <person name="Januszkiewicz K."/>
            <person name="Wedrychowicz H."/>
        </authorList>
    </citation>
    <scope>NUCLEOTIDE SEQUENCE [LARGE SCALE GENOMIC DNA]</scope>
    <source>
        <strain evidence="3 4">DSM 3090</strain>
    </source>
</reference>
<keyword evidence="2" id="KW-0472">Membrane</keyword>
<evidence type="ECO:0000256" key="1">
    <source>
        <dbReference type="SAM" id="MobiDB-lite"/>
    </source>
</evidence>
<dbReference type="InterPro" id="IPR031841">
    <property type="entry name" value="Endopep_inhib"/>
</dbReference>
<gene>
    <name evidence="3" type="ORF">SAMN02745248_01297</name>
</gene>
<evidence type="ECO:0000313" key="4">
    <source>
        <dbReference type="Proteomes" id="UP000183952"/>
    </source>
</evidence>
<dbReference type="EMBL" id="FRAD01000009">
    <property type="protein sequence ID" value="SHJ91454.1"/>
    <property type="molecule type" value="Genomic_DNA"/>
</dbReference>
<evidence type="ECO:0000313" key="3">
    <source>
        <dbReference type="EMBL" id="SHJ91454.1"/>
    </source>
</evidence>
<feature type="transmembrane region" description="Helical" evidence="2">
    <location>
        <begin position="52"/>
        <end position="73"/>
    </location>
</feature>
<dbReference type="Pfam" id="PF16800">
    <property type="entry name" value="Endopep_inhib"/>
    <property type="match status" value="1"/>
</dbReference>
<dbReference type="RefSeq" id="WP_072903306.1">
    <property type="nucleotide sequence ID" value="NZ_FRAD01000009.1"/>
</dbReference>
<dbReference type="AlphaFoldDB" id="A0A1M6N762"/>
<dbReference type="InterPro" id="IPR053749">
    <property type="entry name" value="TA_system-associated_sf"/>
</dbReference>
<feature type="compositionally biased region" description="Basic and acidic residues" evidence="1">
    <location>
        <begin position="104"/>
        <end position="135"/>
    </location>
</feature>